<sequence>MKKPYRLPKMFIEESSLTCFACSGLHDPWYCNTVEHCYEGQTCGMTKFVTKSGEANFYLGCVNTTDCQSRQPRSDIHSYCHSCCISDVCNKNGCGHNGIPINQVGPICYQCTAIPNHEDCKTVTLCRANEICFIYSFGRYTKVYMSGCRTRLSCQKYNGFNNILEDVVMRQEVNKSVTDANLIIKGYQYFSLAGLTCFSCKDITHPRFCDYVQTCDDGQLCIIESNDRNGEIYFNSGCQTKYACDMVAGTGNIFGKREINHTRPSYCKRCCAEDLCNTKCSIDLKTTPLVTTTKTTTLVTTPKTTVKRLKCEDHSTCGYLVSKLGVCDDQHGIDICPVSCGKCIPTTAISSQCTDTSDECDYLNRTFSICQDPDAVKNSGCKKTCNYCDLCQSKNPCKNDGGCDKDGSWFKCKCLYSYYGNYCEQQNSDSFGTIFYLAFLASFDSLPSYAQLYFISNQNGTCRIRIPYLNTNTSVAVTFNNVSQYRINSSILMTTKGIQNKAILVNCNVPVSIYGMNYANVVTEGYLGIPQSGLGRRYIVSSFSQDLSEFGIIVPSNDTFISINLRLKSGDLKYNGQTYHTGDSINITMFKDKTFYLFSNNDLSGTIISSTKPVAVVSGVKLSFMNDEYSNHMTEMILPHRHLGRNYIVPVLYNSQCNYRIFADSPSSITIQQGNNTKTDIKHLTTGQYLEVKNYKSTTIRSSTGILVQLYCDTNGLSYDSVMVTLPAIQHFKAGYQFVAVSDFPPGYQPNNYYMTVIIPTNAVDGLKYDGYLWVSFIQKSSIVMSGQSYSILIKEISKGLHTLTQVNNVTFGLIINGKTRHQGYAYPAGFQFNNGNP</sequence>
<comment type="caution">
    <text evidence="1">Lacks conserved residue(s) required for the propagation of feature annotation.</text>
</comment>
<evidence type="ECO:0000313" key="6">
    <source>
        <dbReference type="Proteomes" id="UP000507470"/>
    </source>
</evidence>
<dbReference type="PANTHER" id="PTHR46534">
    <property type="entry name" value="IGGFC_BINDING DOMAIN-CONTAINING PROTEIN"/>
    <property type="match status" value="1"/>
</dbReference>
<feature type="domain" description="ShKT" evidence="4">
    <location>
        <begin position="311"/>
        <end position="343"/>
    </location>
</feature>
<dbReference type="PANTHER" id="PTHR46534:SF1">
    <property type="entry name" value="IGGFC-BINDING PROTEIN N-TERMINAL DOMAIN-CONTAINING PROTEIN"/>
    <property type="match status" value="1"/>
</dbReference>
<evidence type="ECO:0000313" key="5">
    <source>
        <dbReference type="EMBL" id="CAC5416443.1"/>
    </source>
</evidence>
<keyword evidence="1" id="KW-0245">EGF-like domain</keyword>
<keyword evidence="1" id="KW-1015">Disulfide bond</keyword>
<name>A0A6J8E8W1_MYTCO</name>
<feature type="domain" description="EGF-like" evidence="3">
    <location>
        <begin position="389"/>
        <end position="424"/>
    </location>
</feature>
<dbReference type="InterPro" id="IPR035234">
    <property type="entry name" value="IgGFc-bd_N"/>
</dbReference>
<dbReference type="SMART" id="SM00254">
    <property type="entry name" value="ShKT"/>
    <property type="match status" value="2"/>
</dbReference>
<evidence type="ECO:0008006" key="7">
    <source>
        <dbReference type="Google" id="ProtNLM"/>
    </source>
</evidence>
<evidence type="ECO:0000256" key="2">
    <source>
        <dbReference type="PROSITE-ProRule" id="PRU01005"/>
    </source>
</evidence>
<dbReference type="InterPro" id="IPR000742">
    <property type="entry name" value="EGF"/>
</dbReference>
<dbReference type="PROSITE" id="PS00022">
    <property type="entry name" value="EGF_1"/>
    <property type="match status" value="1"/>
</dbReference>
<feature type="disulfide bond" evidence="2">
    <location>
        <begin position="327"/>
        <end position="340"/>
    </location>
</feature>
<dbReference type="EMBL" id="CACVKT020008652">
    <property type="protein sequence ID" value="CAC5416443.1"/>
    <property type="molecule type" value="Genomic_DNA"/>
</dbReference>
<dbReference type="Proteomes" id="UP000507470">
    <property type="component" value="Unassembled WGS sequence"/>
</dbReference>
<dbReference type="OrthoDB" id="6086464at2759"/>
<reference evidence="5 6" key="1">
    <citation type="submission" date="2020-06" db="EMBL/GenBank/DDBJ databases">
        <authorList>
            <person name="Li R."/>
            <person name="Bekaert M."/>
        </authorList>
    </citation>
    <scope>NUCLEOTIDE SEQUENCE [LARGE SCALE GENOMIC DNA]</scope>
    <source>
        <strain evidence="6">wild</strain>
    </source>
</reference>
<dbReference type="PROSITE" id="PS50026">
    <property type="entry name" value="EGF_3"/>
    <property type="match status" value="1"/>
</dbReference>
<evidence type="ECO:0000259" key="3">
    <source>
        <dbReference type="PROSITE" id="PS50026"/>
    </source>
</evidence>
<dbReference type="AlphaFoldDB" id="A0A6J8E8W1"/>
<dbReference type="InterPro" id="IPR003582">
    <property type="entry name" value="ShKT_dom"/>
</dbReference>
<feature type="domain" description="ShKT" evidence="4">
    <location>
        <begin position="353"/>
        <end position="388"/>
    </location>
</feature>
<keyword evidence="6" id="KW-1185">Reference proteome</keyword>
<protein>
    <recommendedName>
        <fullName evidence="7">EGF-like domain-containing protein</fullName>
    </recommendedName>
</protein>
<evidence type="ECO:0000256" key="1">
    <source>
        <dbReference type="PROSITE-ProRule" id="PRU00076"/>
    </source>
</evidence>
<dbReference type="PROSITE" id="PS51670">
    <property type="entry name" value="SHKT"/>
    <property type="match status" value="2"/>
</dbReference>
<gene>
    <name evidence="5" type="ORF">MCOR_49064</name>
</gene>
<proteinExistence type="predicted"/>
<organism evidence="5 6">
    <name type="scientific">Mytilus coruscus</name>
    <name type="common">Sea mussel</name>
    <dbReference type="NCBI Taxonomy" id="42192"/>
    <lineage>
        <taxon>Eukaryota</taxon>
        <taxon>Metazoa</taxon>
        <taxon>Spiralia</taxon>
        <taxon>Lophotrochozoa</taxon>
        <taxon>Mollusca</taxon>
        <taxon>Bivalvia</taxon>
        <taxon>Autobranchia</taxon>
        <taxon>Pteriomorphia</taxon>
        <taxon>Mytilida</taxon>
        <taxon>Mytiloidea</taxon>
        <taxon>Mytilidae</taxon>
        <taxon>Mytilinae</taxon>
        <taxon>Mytilus</taxon>
    </lineage>
</organism>
<feature type="disulfide bond" evidence="1">
    <location>
        <begin position="414"/>
        <end position="423"/>
    </location>
</feature>
<dbReference type="Pfam" id="PF17517">
    <property type="entry name" value="IgGFc_binding"/>
    <property type="match status" value="1"/>
</dbReference>
<accession>A0A6J8E8W1</accession>
<evidence type="ECO:0000259" key="4">
    <source>
        <dbReference type="PROSITE" id="PS51670"/>
    </source>
</evidence>